<dbReference type="CDD" id="cd13858">
    <property type="entry name" value="CuRO_1_tcLCC2_insect_like"/>
    <property type="match status" value="1"/>
</dbReference>
<name>A0A0L0BR95_LUCCU</name>
<dbReference type="GO" id="GO:0006826">
    <property type="term" value="P:iron ion transport"/>
    <property type="evidence" value="ECO:0007669"/>
    <property type="project" value="TreeGrafter"/>
</dbReference>
<dbReference type="GO" id="GO:0005886">
    <property type="term" value="C:plasma membrane"/>
    <property type="evidence" value="ECO:0007669"/>
    <property type="project" value="TreeGrafter"/>
</dbReference>
<dbReference type="CDD" id="cd13884">
    <property type="entry name" value="CuRO_2_tcLCC_insect_like"/>
    <property type="match status" value="1"/>
</dbReference>
<dbReference type="Gene3D" id="2.60.40.420">
    <property type="entry name" value="Cupredoxins - blue copper proteins"/>
    <property type="match status" value="4"/>
</dbReference>
<feature type="domain" description="Plastocyanin-like" evidence="8">
    <location>
        <begin position="292"/>
        <end position="402"/>
    </location>
</feature>
<keyword evidence="4" id="KW-0186">Copper</keyword>
<protein>
    <recommendedName>
        <fullName evidence="11">L-ascorbate oxidase</fullName>
    </recommendedName>
</protein>
<dbReference type="Proteomes" id="UP000037069">
    <property type="component" value="Unassembled WGS sequence"/>
</dbReference>
<feature type="domain" description="Plastocyanin-like" evidence="7">
    <location>
        <begin position="854"/>
        <end position="982"/>
    </location>
</feature>
<dbReference type="InterPro" id="IPR033138">
    <property type="entry name" value="Cu_oxidase_CS"/>
</dbReference>
<dbReference type="EMBL" id="JRES01001480">
    <property type="protein sequence ID" value="KNC22557.1"/>
    <property type="molecule type" value="Genomic_DNA"/>
</dbReference>
<dbReference type="InterPro" id="IPR002355">
    <property type="entry name" value="Cu_oxidase_Cu_BS"/>
</dbReference>
<dbReference type="Pfam" id="PF07731">
    <property type="entry name" value="Cu-oxidase_2"/>
    <property type="match status" value="1"/>
</dbReference>
<dbReference type="FunFam" id="2.60.40.420:FF:000031">
    <property type="entry name" value="Laccase-2 isoform A"/>
    <property type="match status" value="1"/>
</dbReference>
<dbReference type="Pfam" id="PF07732">
    <property type="entry name" value="Cu-oxidase_3"/>
    <property type="match status" value="1"/>
</dbReference>
<evidence type="ECO:0000256" key="1">
    <source>
        <dbReference type="ARBA" id="ARBA00010609"/>
    </source>
</evidence>
<evidence type="ECO:0000256" key="4">
    <source>
        <dbReference type="ARBA" id="ARBA00023008"/>
    </source>
</evidence>
<dbReference type="InterPro" id="IPR001117">
    <property type="entry name" value="Cu-oxidase_2nd"/>
</dbReference>
<evidence type="ECO:0008006" key="11">
    <source>
        <dbReference type="Google" id="ProtNLM"/>
    </source>
</evidence>
<keyword evidence="2" id="KW-0479">Metal-binding</keyword>
<dbReference type="SUPFAM" id="SSF49503">
    <property type="entry name" value="Cupredoxins"/>
    <property type="match status" value="3"/>
</dbReference>
<accession>A0A0L0BR95</accession>
<dbReference type="GO" id="GO:0005507">
    <property type="term" value="F:copper ion binding"/>
    <property type="evidence" value="ECO:0007669"/>
    <property type="project" value="InterPro"/>
</dbReference>
<evidence type="ECO:0000256" key="2">
    <source>
        <dbReference type="ARBA" id="ARBA00022723"/>
    </source>
</evidence>
<organism evidence="9 10">
    <name type="scientific">Lucilia cuprina</name>
    <name type="common">Green bottle fly</name>
    <name type="synonym">Australian sheep blowfly</name>
    <dbReference type="NCBI Taxonomy" id="7375"/>
    <lineage>
        <taxon>Eukaryota</taxon>
        <taxon>Metazoa</taxon>
        <taxon>Ecdysozoa</taxon>
        <taxon>Arthropoda</taxon>
        <taxon>Hexapoda</taxon>
        <taxon>Insecta</taxon>
        <taxon>Pterygota</taxon>
        <taxon>Neoptera</taxon>
        <taxon>Endopterygota</taxon>
        <taxon>Diptera</taxon>
        <taxon>Brachycera</taxon>
        <taxon>Muscomorpha</taxon>
        <taxon>Oestroidea</taxon>
        <taxon>Calliphoridae</taxon>
        <taxon>Luciliinae</taxon>
        <taxon>Lucilia</taxon>
    </lineage>
</organism>
<dbReference type="FunFam" id="2.60.40.420:FF:000045">
    <property type="entry name" value="Laccase 2"/>
    <property type="match status" value="1"/>
</dbReference>
<dbReference type="InterPro" id="IPR011706">
    <property type="entry name" value="Cu-oxidase_C"/>
</dbReference>
<evidence type="ECO:0000259" key="6">
    <source>
        <dbReference type="Pfam" id="PF00394"/>
    </source>
</evidence>
<dbReference type="InterPro" id="IPR008972">
    <property type="entry name" value="Cupredoxin"/>
</dbReference>
<evidence type="ECO:0000259" key="8">
    <source>
        <dbReference type="Pfam" id="PF07732"/>
    </source>
</evidence>
<dbReference type="AlphaFoldDB" id="A0A0L0BR95"/>
<sequence length="1056" mass="119799">MFVLRGNQNKQKMPLSSVNFMLGPQNRNCCQSPITGFINTLLLLGLLLAQQPLQTGGQSTTSNILSLLNKTEKNPTDHCVVEINNITVYKSIGSIWVSPKDACALHSCDLNKQGEPQEVIRKDNCGDFYCDIDSEVRPKEGSCCGECVRTKCRFKDQVYDVGQTWHNADDCTLNECSLLPNGQPMINTYKKSCPPLPRNCPLDLIYTETCCQYCNSSSVARNLYRNDDLNIETDDIWTEEFYTNHPCNRDCQANGEPKRCFYTFVVEWYETLSKACYECPNNITDCQRPHCITGDGITRSITVVNRMMPGPTIEVCQNDVIVVDVKNHLLGESTTIHWHGMHMKENPYMDGVPHITQCPISPHSTFRYTFKAENSGTHFWHSHTGMQRGDGVFGALIVKKPKIEEPHGHLYDFDLTEHKMIVQDWVHVPGISMFASHHHSNGDNKPLNLLINGKGRYYKAIWEKIKKEEKQEVRSNVPNEESKSTTRQPKIITSTTTTTTTSERTPYTGLVYTEKSSTAYPSDEATPATTEEEDDVVFLHPLDDSTLSNMRIRQNEISRLARLAQLDQYRSSTENVKESTINNKKIEESLKSEEIPDDSIGLERTKRAIDGEIPLHFIPLQTYNVKRGFRYRFRLINAEFLNCPIKISIDNHTLTAFNSDGFDFEAVDVGSIVTYAGERFDFVVNADQPVGNYWIRLKGLMDCDERFTSAFQVAILHYDGAPNEEPKEDLGYHHEPKGIELNAMNQGPGHVDSLTIAEINALPIYDKVPGIDRDALKPVADYKFFVYYDFYRKDHPEFHPSEYYGMDANMSNTSRVFTPQLNHISLKFPSVALLPARNEVDDSMFCNETSLEQKGIDCRKEFCKCHHVLQVPLNSIVELIVIDEGFTYDANHPFHLHGNAFRVVGLERLGANVTVEMIKQLDRYNLLKRNLVRPPVKDTVTIPDGGYTIIRFEAHNPGFWLFHCHIEFHAEIGMALVLKVGDNDEMVPVPKNFPTCHDYMPNDNDDESSNSGEQNSNNNSTSSPLGDGSNSALRNYYNRSLMVGGVVLLLNLLRSF</sequence>
<feature type="region of interest" description="Disordered" evidence="5">
    <location>
        <begin position="993"/>
        <end position="1028"/>
    </location>
</feature>
<dbReference type="InterPro" id="IPR011707">
    <property type="entry name" value="Cu-oxidase-like_N"/>
</dbReference>
<dbReference type="OrthoDB" id="2121828at2759"/>
<evidence type="ECO:0000313" key="9">
    <source>
        <dbReference type="EMBL" id="KNC22557.1"/>
    </source>
</evidence>
<dbReference type="PANTHER" id="PTHR11709">
    <property type="entry name" value="MULTI-COPPER OXIDASE"/>
    <property type="match status" value="1"/>
</dbReference>
<evidence type="ECO:0000259" key="7">
    <source>
        <dbReference type="Pfam" id="PF07731"/>
    </source>
</evidence>
<feature type="compositionally biased region" description="Low complexity" evidence="5">
    <location>
        <begin position="1009"/>
        <end position="1023"/>
    </location>
</feature>
<evidence type="ECO:0000256" key="3">
    <source>
        <dbReference type="ARBA" id="ARBA00023002"/>
    </source>
</evidence>
<dbReference type="CDD" id="cd13905">
    <property type="entry name" value="CuRO_3_tcLLC2_insect_like"/>
    <property type="match status" value="1"/>
</dbReference>
<dbReference type="Pfam" id="PF00394">
    <property type="entry name" value="Cu-oxidase"/>
    <property type="match status" value="1"/>
</dbReference>
<dbReference type="PROSITE" id="PS00080">
    <property type="entry name" value="MULTICOPPER_OXIDASE2"/>
    <property type="match status" value="1"/>
</dbReference>
<dbReference type="InterPro" id="IPR045087">
    <property type="entry name" value="Cu-oxidase_fam"/>
</dbReference>
<evidence type="ECO:0000256" key="5">
    <source>
        <dbReference type="SAM" id="MobiDB-lite"/>
    </source>
</evidence>
<reference evidence="9 10" key="1">
    <citation type="journal article" date="2015" name="Nat. Commun.">
        <title>Lucilia cuprina genome unlocks parasitic fly biology to underpin future interventions.</title>
        <authorList>
            <person name="Anstead C.A."/>
            <person name="Korhonen P.K."/>
            <person name="Young N.D."/>
            <person name="Hall R.S."/>
            <person name="Jex A.R."/>
            <person name="Murali S.C."/>
            <person name="Hughes D.S."/>
            <person name="Lee S.F."/>
            <person name="Perry T."/>
            <person name="Stroehlein A.J."/>
            <person name="Ansell B.R."/>
            <person name="Breugelmans B."/>
            <person name="Hofmann A."/>
            <person name="Qu J."/>
            <person name="Dugan S."/>
            <person name="Lee S.L."/>
            <person name="Chao H."/>
            <person name="Dinh H."/>
            <person name="Han Y."/>
            <person name="Doddapaneni H.V."/>
            <person name="Worley K.C."/>
            <person name="Muzny D.M."/>
            <person name="Ioannidis P."/>
            <person name="Waterhouse R.M."/>
            <person name="Zdobnov E.M."/>
            <person name="James P.J."/>
            <person name="Bagnall N.H."/>
            <person name="Kotze A.C."/>
            <person name="Gibbs R.A."/>
            <person name="Richards S."/>
            <person name="Batterham P."/>
            <person name="Gasser R.B."/>
        </authorList>
    </citation>
    <scope>NUCLEOTIDE SEQUENCE [LARGE SCALE GENOMIC DNA]</scope>
    <source>
        <strain evidence="9 10">LS</strain>
        <tissue evidence="9">Full body</tissue>
    </source>
</reference>
<dbReference type="GO" id="GO:0016491">
    <property type="term" value="F:oxidoreductase activity"/>
    <property type="evidence" value="ECO:0007669"/>
    <property type="project" value="UniProtKB-KW"/>
</dbReference>
<gene>
    <name evidence="9" type="ORF">FF38_00170</name>
</gene>
<proteinExistence type="inferred from homology"/>
<comment type="caution">
    <text evidence="9">The sequence shown here is derived from an EMBL/GenBank/DDBJ whole genome shotgun (WGS) entry which is preliminary data.</text>
</comment>
<keyword evidence="3" id="KW-0560">Oxidoreductase</keyword>
<comment type="similarity">
    <text evidence="1">Belongs to the multicopper oxidase family.</text>
</comment>
<dbReference type="PANTHER" id="PTHR11709:SF394">
    <property type="entry name" value="FI03373P-RELATED"/>
    <property type="match status" value="1"/>
</dbReference>
<feature type="domain" description="Plastocyanin-like" evidence="6">
    <location>
        <begin position="597"/>
        <end position="721"/>
    </location>
</feature>
<dbReference type="OMA" id="SIFAYHH"/>
<dbReference type="FunFam" id="2.60.40.420:FF:000079">
    <property type="entry name" value="Laccase 1"/>
    <property type="match status" value="1"/>
</dbReference>
<evidence type="ECO:0000313" key="10">
    <source>
        <dbReference type="Proteomes" id="UP000037069"/>
    </source>
</evidence>
<dbReference type="STRING" id="7375.A0A0L0BR95"/>
<keyword evidence="10" id="KW-1185">Reference proteome</keyword>
<dbReference type="PROSITE" id="PS00079">
    <property type="entry name" value="MULTICOPPER_OXIDASE1"/>
    <property type="match status" value="1"/>
</dbReference>